<dbReference type="InterPro" id="IPR003010">
    <property type="entry name" value="C-N_Hydrolase"/>
</dbReference>
<dbReference type="Gene3D" id="3.60.110.10">
    <property type="entry name" value="Carbon-nitrogen hydrolase"/>
    <property type="match status" value="1"/>
</dbReference>
<gene>
    <name evidence="3" type="ORF">ACFQ3W_21220</name>
</gene>
<dbReference type="SUPFAM" id="SSF56317">
    <property type="entry name" value="Carbon-nitrogen hydrolase"/>
    <property type="match status" value="1"/>
</dbReference>
<dbReference type="InterPro" id="IPR036526">
    <property type="entry name" value="C-N_Hydrolase_sf"/>
</dbReference>
<keyword evidence="4" id="KW-1185">Reference proteome</keyword>
<proteinExistence type="inferred from homology"/>
<dbReference type="PANTHER" id="PTHR23088:SF27">
    <property type="entry name" value="DEAMINATED GLUTATHIONE AMIDASE"/>
    <property type="match status" value="1"/>
</dbReference>
<evidence type="ECO:0000259" key="2">
    <source>
        <dbReference type="PROSITE" id="PS50263"/>
    </source>
</evidence>
<evidence type="ECO:0000313" key="4">
    <source>
        <dbReference type="Proteomes" id="UP001597262"/>
    </source>
</evidence>
<dbReference type="Proteomes" id="UP001597262">
    <property type="component" value="Unassembled WGS sequence"/>
</dbReference>
<name>A0ABW3S376_9BACL</name>
<dbReference type="PROSITE" id="PS01227">
    <property type="entry name" value="UPF0012"/>
    <property type="match status" value="1"/>
</dbReference>
<dbReference type="Pfam" id="PF00795">
    <property type="entry name" value="CN_hydrolase"/>
    <property type="match status" value="1"/>
</dbReference>
<organism evidence="3 4">
    <name type="scientific">Paenibacillus puldeungensis</name>
    <dbReference type="NCBI Taxonomy" id="696536"/>
    <lineage>
        <taxon>Bacteria</taxon>
        <taxon>Bacillati</taxon>
        <taxon>Bacillota</taxon>
        <taxon>Bacilli</taxon>
        <taxon>Bacillales</taxon>
        <taxon>Paenibacillaceae</taxon>
        <taxon>Paenibacillus</taxon>
    </lineage>
</organism>
<comment type="caution">
    <text evidence="3">The sequence shown here is derived from an EMBL/GenBank/DDBJ whole genome shotgun (WGS) entry which is preliminary data.</text>
</comment>
<dbReference type="PROSITE" id="PS50263">
    <property type="entry name" value="CN_HYDROLASE"/>
    <property type="match status" value="1"/>
</dbReference>
<reference evidence="4" key="1">
    <citation type="journal article" date="2019" name="Int. J. Syst. Evol. Microbiol.">
        <title>The Global Catalogue of Microorganisms (GCM) 10K type strain sequencing project: providing services to taxonomists for standard genome sequencing and annotation.</title>
        <authorList>
            <consortium name="The Broad Institute Genomics Platform"/>
            <consortium name="The Broad Institute Genome Sequencing Center for Infectious Disease"/>
            <person name="Wu L."/>
            <person name="Ma J."/>
        </authorList>
    </citation>
    <scope>NUCLEOTIDE SEQUENCE [LARGE SCALE GENOMIC DNA]</scope>
    <source>
        <strain evidence="4">CCUG 59189</strain>
    </source>
</reference>
<evidence type="ECO:0000256" key="1">
    <source>
        <dbReference type="ARBA" id="ARBA00010613"/>
    </source>
</evidence>
<protein>
    <submittedName>
        <fullName evidence="3">Carbon-nitrogen family hydrolase</fullName>
    </submittedName>
</protein>
<dbReference type="GO" id="GO:0016787">
    <property type="term" value="F:hydrolase activity"/>
    <property type="evidence" value="ECO:0007669"/>
    <property type="project" value="UniProtKB-KW"/>
</dbReference>
<keyword evidence="3" id="KW-0378">Hydrolase</keyword>
<feature type="domain" description="CN hydrolase" evidence="2">
    <location>
        <begin position="21"/>
        <end position="259"/>
    </location>
</feature>
<dbReference type="EMBL" id="JBHTLM010000020">
    <property type="protein sequence ID" value="MFD1178801.1"/>
    <property type="molecule type" value="Genomic_DNA"/>
</dbReference>
<dbReference type="RefSeq" id="WP_379321241.1">
    <property type="nucleotide sequence ID" value="NZ_JBHTLM010000020.1"/>
</dbReference>
<comment type="similarity">
    <text evidence="1">Belongs to the carbon-nitrogen hydrolase superfamily. NIT1/NIT2 family.</text>
</comment>
<accession>A0ABW3S376</accession>
<evidence type="ECO:0000313" key="3">
    <source>
        <dbReference type="EMBL" id="MFD1178801.1"/>
    </source>
</evidence>
<dbReference type="InterPro" id="IPR001110">
    <property type="entry name" value="UPF0012_CS"/>
</dbReference>
<sequence length="282" mass="31687">MTDQKINLLTNSSFERKADISRIALVQSDIILGEPKKNREKFERLMEQAVSSAEKPDLIVLPELWNTGYALQTIDKLADPEGEESRTWLSTFAKRHGVYVVGGSVAEKRSGKVYNTMLLFNRLGEELGSYSKIHLFRLMEEEKHLTPGDQKVTFDLGGVTAGAAICYDIRFPELARSLALKGAKLLIVAAEWPHPRLHHWRTLLMARAIENQMYVIGCNRIGTSGSDSFFGHSMIIDPWGEIVAEGGEEEGIISGEIDLSLVDRVRNQIPVFTDRRPSLYEL</sequence>
<dbReference type="CDD" id="cd07583">
    <property type="entry name" value="nitrilase_5"/>
    <property type="match status" value="1"/>
</dbReference>
<dbReference type="PANTHER" id="PTHR23088">
    <property type="entry name" value="NITRILASE-RELATED"/>
    <property type="match status" value="1"/>
</dbReference>